<evidence type="ECO:0000313" key="1">
    <source>
        <dbReference type="EMBL" id="KAK9710097.1"/>
    </source>
</evidence>
<proteinExistence type="predicted"/>
<name>A0AAW1JZ76_POPJA</name>
<evidence type="ECO:0000313" key="2">
    <source>
        <dbReference type="Proteomes" id="UP001458880"/>
    </source>
</evidence>
<protein>
    <submittedName>
        <fullName evidence="1">Uncharacterized protein</fullName>
    </submittedName>
</protein>
<gene>
    <name evidence="1" type="ORF">QE152_g26238</name>
</gene>
<keyword evidence="2" id="KW-1185">Reference proteome</keyword>
<dbReference type="AlphaFoldDB" id="A0AAW1JZ76"/>
<dbReference type="EMBL" id="JASPKY010000298">
    <property type="protein sequence ID" value="KAK9710097.1"/>
    <property type="molecule type" value="Genomic_DNA"/>
</dbReference>
<sequence length="113" mass="12962">MDETRTAKEIAWKLPDISKRRGRPKRRWKEAVMEDIKEKGPGNCQTSAREEQKLPDLIMTSSSLHSSSTRLTLKVVAYLEDQFTALNINFGIEIAFFPPILLDVDPIQQKIPH</sequence>
<dbReference type="Proteomes" id="UP001458880">
    <property type="component" value="Unassembled WGS sequence"/>
</dbReference>
<reference evidence="1 2" key="1">
    <citation type="journal article" date="2024" name="BMC Genomics">
        <title>De novo assembly and annotation of Popillia japonica's genome with initial clues to its potential as an invasive pest.</title>
        <authorList>
            <person name="Cucini C."/>
            <person name="Boschi S."/>
            <person name="Funari R."/>
            <person name="Cardaioli E."/>
            <person name="Iannotti N."/>
            <person name="Marturano G."/>
            <person name="Paoli F."/>
            <person name="Bruttini M."/>
            <person name="Carapelli A."/>
            <person name="Frati F."/>
            <person name="Nardi F."/>
        </authorList>
    </citation>
    <scope>NUCLEOTIDE SEQUENCE [LARGE SCALE GENOMIC DNA]</scope>
    <source>
        <strain evidence="1">DMR45628</strain>
    </source>
</reference>
<accession>A0AAW1JZ76</accession>
<organism evidence="1 2">
    <name type="scientific">Popillia japonica</name>
    <name type="common">Japanese beetle</name>
    <dbReference type="NCBI Taxonomy" id="7064"/>
    <lineage>
        <taxon>Eukaryota</taxon>
        <taxon>Metazoa</taxon>
        <taxon>Ecdysozoa</taxon>
        <taxon>Arthropoda</taxon>
        <taxon>Hexapoda</taxon>
        <taxon>Insecta</taxon>
        <taxon>Pterygota</taxon>
        <taxon>Neoptera</taxon>
        <taxon>Endopterygota</taxon>
        <taxon>Coleoptera</taxon>
        <taxon>Polyphaga</taxon>
        <taxon>Scarabaeiformia</taxon>
        <taxon>Scarabaeidae</taxon>
        <taxon>Rutelinae</taxon>
        <taxon>Popillia</taxon>
    </lineage>
</organism>
<comment type="caution">
    <text evidence="1">The sequence shown here is derived from an EMBL/GenBank/DDBJ whole genome shotgun (WGS) entry which is preliminary data.</text>
</comment>